<protein>
    <submittedName>
        <fullName evidence="2">Uncharacterized protein</fullName>
    </submittedName>
</protein>
<name>A0AAV7S1H4_PLEWA</name>
<accession>A0AAV7S1H4</accession>
<dbReference type="Proteomes" id="UP001066276">
    <property type="component" value="Chromosome 5"/>
</dbReference>
<evidence type="ECO:0000313" key="2">
    <source>
        <dbReference type="EMBL" id="KAJ1157108.1"/>
    </source>
</evidence>
<feature type="region of interest" description="Disordered" evidence="1">
    <location>
        <begin position="30"/>
        <end position="73"/>
    </location>
</feature>
<reference evidence="2" key="1">
    <citation type="journal article" date="2022" name="bioRxiv">
        <title>Sequencing and chromosome-scale assembly of the giantPleurodeles waltlgenome.</title>
        <authorList>
            <person name="Brown T."/>
            <person name="Elewa A."/>
            <person name="Iarovenko S."/>
            <person name="Subramanian E."/>
            <person name="Araus A.J."/>
            <person name="Petzold A."/>
            <person name="Susuki M."/>
            <person name="Suzuki K.-i.T."/>
            <person name="Hayashi T."/>
            <person name="Toyoda A."/>
            <person name="Oliveira C."/>
            <person name="Osipova E."/>
            <person name="Leigh N.D."/>
            <person name="Simon A."/>
            <person name="Yun M.H."/>
        </authorList>
    </citation>
    <scope>NUCLEOTIDE SEQUENCE</scope>
    <source>
        <strain evidence="2">20211129_DDA</strain>
        <tissue evidence="2">Liver</tissue>
    </source>
</reference>
<organism evidence="2 3">
    <name type="scientific">Pleurodeles waltl</name>
    <name type="common">Iberian ribbed newt</name>
    <dbReference type="NCBI Taxonomy" id="8319"/>
    <lineage>
        <taxon>Eukaryota</taxon>
        <taxon>Metazoa</taxon>
        <taxon>Chordata</taxon>
        <taxon>Craniata</taxon>
        <taxon>Vertebrata</taxon>
        <taxon>Euteleostomi</taxon>
        <taxon>Amphibia</taxon>
        <taxon>Batrachia</taxon>
        <taxon>Caudata</taxon>
        <taxon>Salamandroidea</taxon>
        <taxon>Salamandridae</taxon>
        <taxon>Pleurodelinae</taxon>
        <taxon>Pleurodeles</taxon>
    </lineage>
</organism>
<sequence>MRATQERDPDAVWMAGPQVKMLEKTKGRLRNNPGEWHQGVAGPGHGGALERHEVSRGGLRGGTVQQKPHRSPE</sequence>
<keyword evidence="3" id="KW-1185">Reference proteome</keyword>
<comment type="caution">
    <text evidence="2">The sequence shown here is derived from an EMBL/GenBank/DDBJ whole genome shotgun (WGS) entry which is preliminary data.</text>
</comment>
<proteinExistence type="predicted"/>
<evidence type="ECO:0000313" key="3">
    <source>
        <dbReference type="Proteomes" id="UP001066276"/>
    </source>
</evidence>
<evidence type="ECO:0000256" key="1">
    <source>
        <dbReference type="SAM" id="MobiDB-lite"/>
    </source>
</evidence>
<dbReference type="AlphaFoldDB" id="A0AAV7S1H4"/>
<gene>
    <name evidence="2" type="ORF">NDU88_009823</name>
</gene>
<dbReference type="EMBL" id="JANPWB010000009">
    <property type="protein sequence ID" value="KAJ1157108.1"/>
    <property type="molecule type" value="Genomic_DNA"/>
</dbReference>